<dbReference type="FunFam" id="3.60.20.10:FF:000006">
    <property type="entry name" value="Glutamine--fructose-6-phosphate aminotransferase [isomerizing]"/>
    <property type="match status" value="1"/>
</dbReference>
<reference evidence="13 14" key="1">
    <citation type="submission" date="2018-05" db="EMBL/GenBank/DDBJ databases">
        <title>Genomic Encyclopedia of Type Strains, Phase IV (KMG-IV): sequencing the most valuable type-strain genomes for metagenomic binning, comparative biology and taxonomic classification.</title>
        <authorList>
            <person name="Goeker M."/>
        </authorList>
    </citation>
    <scope>NUCLEOTIDE SEQUENCE [LARGE SCALE GENOMIC DNA]</scope>
    <source>
        <strain evidence="13 14">DSM 24906</strain>
    </source>
</reference>
<name>A0AA45C8I1_9BACT</name>
<dbReference type="EMBL" id="QGGI01000002">
    <property type="protein sequence ID" value="PWJ96108.1"/>
    <property type="molecule type" value="Genomic_DNA"/>
</dbReference>
<dbReference type="GO" id="GO:0097367">
    <property type="term" value="F:carbohydrate derivative binding"/>
    <property type="evidence" value="ECO:0007669"/>
    <property type="project" value="InterPro"/>
</dbReference>
<accession>A0AA45C8I1</accession>
<dbReference type="GO" id="GO:0004360">
    <property type="term" value="F:glutamine-fructose-6-phosphate transaminase (isomerizing) activity"/>
    <property type="evidence" value="ECO:0007669"/>
    <property type="project" value="UniProtKB-UniRule"/>
</dbReference>
<comment type="subcellular location">
    <subcellularLocation>
        <location evidence="2 10">Cytoplasm</location>
    </subcellularLocation>
</comment>
<dbReference type="Gene3D" id="3.60.20.10">
    <property type="entry name" value="Glutamine Phosphoribosylpyrophosphate, subunit 1, domain 1"/>
    <property type="match status" value="1"/>
</dbReference>
<comment type="caution">
    <text evidence="13">The sequence shown here is derived from an EMBL/GenBank/DDBJ whole genome shotgun (WGS) entry which is preliminary data.</text>
</comment>
<comment type="catalytic activity">
    <reaction evidence="1 10">
        <text>D-fructose 6-phosphate + L-glutamine = D-glucosamine 6-phosphate + L-glutamate</text>
        <dbReference type="Rhea" id="RHEA:13237"/>
        <dbReference type="ChEBI" id="CHEBI:29985"/>
        <dbReference type="ChEBI" id="CHEBI:58359"/>
        <dbReference type="ChEBI" id="CHEBI:58725"/>
        <dbReference type="ChEBI" id="CHEBI:61527"/>
        <dbReference type="EC" id="2.6.1.16"/>
    </reaction>
</comment>
<keyword evidence="5 10" id="KW-0963">Cytoplasm</keyword>
<dbReference type="HAMAP" id="MF_00164">
    <property type="entry name" value="GlmS"/>
    <property type="match status" value="1"/>
</dbReference>
<keyword evidence="8" id="KW-0677">Repeat</keyword>
<dbReference type="InterPro" id="IPR005855">
    <property type="entry name" value="GFAT"/>
</dbReference>
<feature type="domain" description="SIS" evidence="12">
    <location>
        <begin position="457"/>
        <end position="598"/>
    </location>
</feature>
<keyword evidence="7 10" id="KW-0808">Transferase</keyword>
<dbReference type="RefSeq" id="WP_109603731.1">
    <property type="nucleotide sequence ID" value="NZ_JAMHJO010000001.1"/>
</dbReference>
<dbReference type="Gene3D" id="3.40.50.10490">
    <property type="entry name" value="Glucose-6-phosphate isomerase like protein, domain 1"/>
    <property type="match status" value="2"/>
</dbReference>
<evidence type="ECO:0000256" key="2">
    <source>
        <dbReference type="ARBA" id="ARBA00004496"/>
    </source>
</evidence>
<dbReference type="SUPFAM" id="SSF56235">
    <property type="entry name" value="N-terminal nucleophile aminohydrolases (Ntn hydrolases)"/>
    <property type="match status" value="1"/>
</dbReference>
<dbReference type="EC" id="2.6.1.16" evidence="3 10"/>
<dbReference type="FunFam" id="3.40.50.10490:FF:000001">
    <property type="entry name" value="Glutamine--fructose-6-phosphate aminotransferase [isomerizing]"/>
    <property type="match status" value="1"/>
</dbReference>
<keyword evidence="9" id="KW-0315">Glutamine amidotransferase</keyword>
<evidence type="ECO:0000256" key="10">
    <source>
        <dbReference type="HAMAP-Rule" id="MF_00164"/>
    </source>
</evidence>
<evidence type="ECO:0000259" key="11">
    <source>
        <dbReference type="PROSITE" id="PS51278"/>
    </source>
</evidence>
<dbReference type="PROSITE" id="PS51278">
    <property type="entry name" value="GATASE_TYPE_2"/>
    <property type="match status" value="1"/>
</dbReference>
<dbReference type="CDD" id="cd00714">
    <property type="entry name" value="GFAT"/>
    <property type="match status" value="1"/>
</dbReference>
<dbReference type="Pfam" id="PF01380">
    <property type="entry name" value="SIS"/>
    <property type="match status" value="2"/>
</dbReference>
<dbReference type="InterPro" id="IPR035490">
    <property type="entry name" value="GlmS/FrlB_SIS"/>
</dbReference>
<evidence type="ECO:0000256" key="1">
    <source>
        <dbReference type="ARBA" id="ARBA00001031"/>
    </source>
</evidence>
<dbReference type="NCBIfam" id="TIGR01135">
    <property type="entry name" value="glmS"/>
    <property type="match status" value="1"/>
</dbReference>
<sequence>MCGIVGFIGKNVKIKHLINGLEKLEYRGYDSAGLSFIEDNNISIYKKEGKIKNLKEYVESILEKDIQNGIAHTRWATHGGVSDENSHPHTDQKKDIAIVHNGIIENFQILKKELIEKGHEFFSQTDTEVIAHLISENYSGNLFEAVYETKRRLEGTYALAVIHRLEPNKIIVARKGSPLVLANSKDFTMLASDITPLIKYTKYVNFLEDDEIAELNSEGYTIYDDNKKIIKRNEIHITWDETLAEKSGYDHFMEKEINEQPQSIKSALSGRIKNNVPNLVELENIKNFIKNDLKKIYIVACGTSYHAGLSMVYLLNAYSDLDINIEVASEFRYMNPHVDKNTLVIAVSQSGETIDTLEGIRIAKEKGAHILSMSNVVGSTIPRESNSVVYMNTGPEIGVAATKTYTAQIAILYLISAQILFYREQYSTEIKNIVSKLEKIDEIFEEVLTTKEHIKEISRQYVNYKNMMYVGRGFGYTAALEGALKLKEISYINATAYQAGELKHGPIALLDEAFPVFAIIPFNGLKEKMISNIMEIKARKARVIALTSSEDERIKEIVDDYILVPNIEEALLPLAVAPITQLFSYNISILRHLDPDKPRNLAKSVTVE</sequence>
<dbReference type="PANTHER" id="PTHR10937">
    <property type="entry name" value="GLUCOSAMINE--FRUCTOSE-6-PHOSPHATE AMINOTRANSFERASE, ISOMERIZING"/>
    <property type="match status" value="1"/>
</dbReference>
<dbReference type="InterPro" id="IPR029055">
    <property type="entry name" value="Ntn_hydrolases_N"/>
</dbReference>
<dbReference type="InterPro" id="IPR047084">
    <property type="entry name" value="GFAT_N"/>
</dbReference>
<dbReference type="GO" id="GO:0006002">
    <property type="term" value="P:fructose 6-phosphate metabolic process"/>
    <property type="evidence" value="ECO:0007669"/>
    <property type="project" value="TreeGrafter"/>
</dbReference>
<proteinExistence type="inferred from homology"/>
<keyword evidence="14" id="KW-1185">Reference proteome</keyword>
<evidence type="ECO:0000256" key="9">
    <source>
        <dbReference type="ARBA" id="ARBA00022962"/>
    </source>
</evidence>
<dbReference type="Proteomes" id="UP000245921">
    <property type="component" value="Unassembled WGS sequence"/>
</dbReference>
<gene>
    <name evidence="10" type="primary">glmS</name>
    <name evidence="13" type="ORF">C7380_10215</name>
</gene>
<evidence type="ECO:0000256" key="3">
    <source>
        <dbReference type="ARBA" id="ARBA00012916"/>
    </source>
</evidence>
<dbReference type="AlphaFoldDB" id="A0AA45C8I1"/>
<evidence type="ECO:0000313" key="14">
    <source>
        <dbReference type="Proteomes" id="UP000245921"/>
    </source>
</evidence>
<dbReference type="InterPro" id="IPR001347">
    <property type="entry name" value="SIS_dom"/>
</dbReference>
<dbReference type="GO" id="GO:0006487">
    <property type="term" value="P:protein N-linked glycosylation"/>
    <property type="evidence" value="ECO:0007669"/>
    <property type="project" value="TreeGrafter"/>
</dbReference>
<evidence type="ECO:0000256" key="7">
    <source>
        <dbReference type="ARBA" id="ARBA00022679"/>
    </source>
</evidence>
<feature type="active site" description="For Fru-6P isomerization activity" evidence="10">
    <location>
        <position position="603"/>
    </location>
</feature>
<dbReference type="PROSITE" id="PS51464">
    <property type="entry name" value="SIS"/>
    <property type="match status" value="2"/>
</dbReference>
<dbReference type="InterPro" id="IPR017932">
    <property type="entry name" value="GATase_2_dom"/>
</dbReference>
<evidence type="ECO:0000256" key="5">
    <source>
        <dbReference type="ARBA" id="ARBA00022490"/>
    </source>
</evidence>
<comment type="function">
    <text evidence="10">Catalyzes the first step in hexosamine metabolism, converting fructose-6P into glucosamine-6P using glutamine as a nitrogen source.</text>
</comment>
<organism evidence="13 14">
    <name type="scientific">Oceanotoga teriensis</name>
    <dbReference type="NCBI Taxonomy" id="515440"/>
    <lineage>
        <taxon>Bacteria</taxon>
        <taxon>Thermotogati</taxon>
        <taxon>Thermotogota</taxon>
        <taxon>Thermotogae</taxon>
        <taxon>Petrotogales</taxon>
        <taxon>Petrotogaceae</taxon>
        <taxon>Oceanotoga</taxon>
    </lineage>
</organism>
<evidence type="ECO:0000313" key="13">
    <source>
        <dbReference type="EMBL" id="PWJ96108.1"/>
    </source>
</evidence>
<dbReference type="GO" id="GO:0006047">
    <property type="term" value="P:UDP-N-acetylglucosamine metabolic process"/>
    <property type="evidence" value="ECO:0007669"/>
    <property type="project" value="TreeGrafter"/>
</dbReference>
<evidence type="ECO:0000256" key="4">
    <source>
        <dbReference type="ARBA" id="ARBA00016090"/>
    </source>
</evidence>
<comment type="subunit">
    <text evidence="10">Homodimer.</text>
</comment>
<dbReference type="SUPFAM" id="SSF53697">
    <property type="entry name" value="SIS domain"/>
    <property type="match status" value="1"/>
</dbReference>
<feature type="initiator methionine" description="Removed" evidence="10">
    <location>
        <position position="1"/>
    </location>
</feature>
<dbReference type="CDD" id="cd05008">
    <property type="entry name" value="SIS_GlmS_GlmD_1"/>
    <property type="match status" value="1"/>
</dbReference>
<dbReference type="InterPro" id="IPR046348">
    <property type="entry name" value="SIS_dom_sf"/>
</dbReference>
<dbReference type="GO" id="GO:0005975">
    <property type="term" value="P:carbohydrate metabolic process"/>
    <property type="evidence" value="ECO:0007669"/>
    <property type="project" value="UniProtKB-UniRule"/>
</dbReference>
<feature type="domain" description="Glutamine amidotransferase type-2" evidence="11">
    <location>
        <begin position="2"/>
        <end position="218"/>
    </location>
</feature>
<dbReference type="GO" id="GO:0005829">
    <property type="term" value="C:cytosol"/>
    <property type="evidence" value="ECO:0007669"/>
    <property type="project" value="TreeGrafter"/>
</dbReference>
<dbReference type="NCBIfam" id="NF001484">
    <property type="entry name" value="PRK00331.1"/>
    <property type="match status" value="1"/>
</dbReference>
<dbReference type="InterPro" id="IPR035466">
    <property type="entry name" value="GlmS/AgaS_SIS"/>
</dbReference>
<evidence type="ECO:0000256" key="8">
    <source>
        <dbReference type="ARBA" id="ARBA00022737"/>
    </source>
</evidence>
<dbReference type="CDD" id="cd05009">
    <property type="entry name" value="SIS_GlmS_GlmD_2"/>
    <property type="match status" value="1"/>
</dbReference>
<feature type="domain" description="SIS" evidence="12">
    <location>
        <begin position="285"/>
        <end position="425"/>
    </location>
</feature>
<protein>
    <recommendedName>
        <fullName evidence="4 10">Glutamine--fructose-6-phosphate aminotransferase [isomerizing]</fullName>
        <ecNumber evidence="3 10">2.6.1.16</ecNumber>
    </recommendedName>
    <alternativeName>
        <fullName evidence="10">D-fructose-6-phosphate amidotransferase</fullName>
    </alternativeName>
    <alternativeName>
        <fullName evidence="10">GFAT</fullName>
    </alternativeName>
    <alternativeName>
        <fullName evidence="10">Glucosamine-6-phosphate synthase</fullName>
    </alternativeName>
    <alternativeName>
        <fullName evidence="10">Hexosephosphate aminotransferase</fullName>
    </alternativeName>
    <alternativeName>
        <fullName evidence="10">L-glutamine--D-fructose-6-phosphate amidotransferase</fullName>
    </alternativeName>
</protein>
<evidence type="ECO:0000256" key="6">
    <source>
        <dbReference type="ARBA" id="ARBA00022576"/>
    </source>
</evidence>
<dbReference type="PANTHER" id="PTHR10937:SF0">
    <property type="entry name" value="GLUTAMINE--FRUCTOSE-6-PHOSPHATE TRANSAMINASE (ISOMERIZING)"/>
    <property type="match status" value="1"/>
</dbReference>
<feature type="active site" description="Nucleophile; for GATase activity" evidence="10">
    <location>
        <position position="2"/>
    </location>
</feature>
<dbReference type="Pfam" id="PF13522">
    <property type="entry name" value="GATase_6"/>
    <property type="match status" value="1"/>
</dbReference>
<keyword evidence="6 10" id="KW-0032">Aminotransferase</keyword>
<evidence type="ECO:0000259" key="12">
    <source>
        <dbReference type="PROSITE" id="PS51464"/>
    </source>
</evidence>